<organism evidence="1 2">
    <name type="scientific">Planococcus versutus</name>
    <dbReference type="NCBI Taxonomy" id="1302659"/>
    <lineage>
        <taxon>Bacteria</taxon>
        <taxon>Bacillati</taxon>
        <taxon>Bacillota</taxon>
        <taxon>Bacilli</taxon>
        <taxon>Bacillales</taxon>
        <taxon>Caryophanaceae</taxon>
        <taxon>Planococcus</taxon>
    </lineage>
</organism>
<dbReference type="KEGG" id="pll:I858_011280"/>
<dbReference type="OrthoDB" id="2426596at2"/>
<dbReference type="RefSeq" id="WP_049694651.1">
    <property type="nucleotide sequence ID" value="NZ_CP016540.2"/>
</dbReference>
<proteinExistence type="predicted"/>
<dbReference type="Proteomes" id="UP000053354">
    <property type="component" value="Chromosome"/>
</dbReference>
<name>A0A1B1S2Y4_9BACL</name>
<evidence type="ECO:0000313" key="1">
    <source>
        <dbReference type="EMBL" id="ANU27567.1"/>
    </source>
</evidence>
<accession>A0A1B1S2Y4</accession>
<protein>
    <recommendedName>
        <fullName evidence="3">DUF2711 domain-containing protein</fullName>
    </recommendedName>
</protein>
<evidence type="ECO:0008006" key="3">
    <source>
        <dbReference type="Google" id="ProtNLM"/>
    </source>
</evidence>
<gene>
    <name evidence="1" type="ORF">I858_011280</name>
</gene>
<keyword evidence="2" id="KW-1185">Reference proteome</keyword>
<dbReference type="EMBL" id="CP016540">
    <property type="protein sequence ID" value="ANU27567.1"/>
    <property type="molecule type" value="Genomic_DNA"/>
</dbReference>
<evidence type="ECO:0000313" key="2">
    <source>
        <dbReference type="Proteomes" id="UP000053354"/>
    </source>
</evidence>
<dbReference type="STRING" id="1302659.I858_011280"/>
<sequence length="228" mass="26225">MKKLSSQEEYEWIREETVEMLLDKRQGIRVENFLPNRFTHYCKMIHPLYRDPQIQDEHLLWSECTPKQAEAIQLGERVRLAALAKKYEVDCSKELSAASLMQKLNAVPRYLITGDEGEIEPDSLNALVRVLHQFSGKESCCFWYEGLKMEEYAAALFHGKLSEVMELSTRAGLRGTPTYWWPANKAWCVYTDTDLDFSVIAGSHELIEALVADDFLECFACDVATLMI</sequence>
<reference evidence="1" key="1">
    <citation type="submission" date="2016-10" db="EMBL/GenBank/DDBJ databases">
        <authorList>
            <person name="See-Too W.S."/>
        </authorList>
    </citation>
    <scope>NUCLEOTIDE SEQUENCE</scope>
    <source>
        <strain evidence="1">L10.15</strain>
    </source>
</reference>
<dbReference type="AlphaFoldDB" id="A0A1B1S2Y4"/>